<dbReference type="Proteomes" id="UP000198854">
    <property type="component" value="Unassembled WGS sequence"/>
</dbReference>
<organism evidence="1 2">
    <name type="scientific">Vibrio xiamenensis</name>
    <dbReference type="NCBI Taxonomy" id="861298"/>
    <lineage>
        <taxon>Bacteria</taxon>
        <taxon>Pseudomonadati</taxon>
        <taxon>Pseudomonadota</taxon>
        <taxon>Gammaproteobacteria</taxon>
        <taxon>Vibrionales</taxon>
        <taxon>Vibrionaceae</taxon>
        <taxon>Vibrio</taxon>
    </lineage>
</organism>
<evidence type="ECO:0000313" key="2">
    <source>
        <dbReference type="Proteomes" id="UP000198854"/>
    </source>
</evidence>
<keyword evidence="2" id="KW-1185">Reference proteome</keyword>
<evidence type="ECO:0000313" key="1">
    <source>
        <dbReference type="EMBL" id="SDH81634.1"/>
    </source>
</evidence>
<dbReference type="STRING" id="861298.SAMN04488136_13072"/>
<protein>
    <submittedName>
        <fullName evidence="1">Conjugative transfer region lipoprotein, TIGR03751 family</fullName>
    </submittedName>
</protein>
<name>A0A1G8FHL6_9VIBR</name>
<gene>
    <name evidence="1" type="ORF">SAMN04488136_13072</name>
</gene>
<sequence length="143" mass="16476">MIIRTTRNRIIALNLISLVFLGGCTNGSHIPKSGVKTEDIYHAQEAGESNPSTNWEKVLWRPSTEHERAEVDFYTLHNTPRPNYQFLDNPTIHFYVPPKLSSTDRVPIPGYFSEFKLYERDEYALPSERNLSNSSMYPVKADK</sequence>
<dbReference type="RefSeq" id="WP_093278162.1">
    <property type="nucleotide sequence ID" value="NZ_FNDD01000030.1"/>
</dbReference>
<dbReference type="AlphaFoldDB" id="A0A1G8FHL6"/>
<accession>A0A1G8FHL6</accession>
<dbReference type="PROSITE" id="PS51257">
    <property type="entry name" value="PROKAR_LIPOPROTEIN"/>
    <property type="match status" value="1"/>
</dbReference>
<dbReference type="OrthoDB" id="8863314at2"/>
<reference evidence="2" key="1">
    <citation type="submission" date="2016-10" db="EMBL/GenBank/DDBJ databases">
        <authorList>
            <person name="Varghese N."/>
            <person name="Submissions S."/>
        </authorList>
    </citation>
    <scope>NUCLEOTIDE SEQUENCE [LARGE SCALE GENOMIC DNA]</scope>
    <source>
        <strain evidence="2">CGMCC 1.10228</strain>
    </source>
</reference>
<dbReference type="EMBL" id="FNDD01000030">
    <property type="protein sequence ID" value="SDH81634.1"/>
    <property type="molecule type" value="Genomic_DNA"/>
</dbReference>
<keyword evidence="1" id="KW-0449">Lipoprotein</keyword>
<proteinExistence type="predicted"/>